<proteinExistence type="predicted"/>
<dbReference type="AlphaFoldDB" id="A0A8S1YI03"/>
<keyword evidence="2" id="KW-1185">Reference proteome</keyword>
<comment type="caution">
    <text evidence="1">The sequence shown here is derived from an EMBL/GenBank/DDBJ whole genome shotgun (WGS) entry which is preliminary data.</text>
</comment>
<gene>
    <name evidence="1" type="ORF">POCTA_138.1.T1740012</name>
</gene>
<dbReference type="Proteomes" id="UP000683925">
    <property type="component" value="Unassembled WGS sequence"/>
</dbReference>
<organism evidence="1 2">
    <name type="scientific">Paramecium octaurelia</name>
    <dbReference type="NCBI Taxonomy" id="43137"/>
    <lineage>
        <taxon>Eukaryota</taxon>
        <taxon>Sar</taxon>
        <taxon>Alveolata</taxon>
        <taxon>Ciliophora</taxon>
        <taxon>Intramacronucleata</taxon>
        <taxon>Oligohymenophorea</taxon>
        <taxon>Peniculida</taxon>
        <taxon>Parameciidae</taxon>
        <taxon>Paramecium</taxon>
    </lineage>
</organism>
<dbReference type="EMBL" id="CAJJDP010000178">
    <property type="protein sequence ID" value="CAD8214336.1"/>
    <property type="molecule type" value="Genomic_DNA"/>
</dbReference>
<name>A0A8S1YI03_PAROT</name>
<sequence length="95" mass="11410">MKEQAKKMNRTCQTLSNFKQIIQKSILSLKEEHSFISKICYVLSQYEIKLIDRYHLKWQSSANSQFDQCKSNEDEYRELIKQIKLAGIQIQFYQL</sequence>
<reference evidence="1" key="1">
    <citation type="submission" date="2021-01" db="EMBL/GenBank/DDBJ databases">
        <authorList>
            <consortium name="Genoscope - CEA"/>
            <person name="William W."/>
        </authorList>
    </citation>
    <scope>NUCLEOTIDE SEQUENCE</scope>
</reference>
<evidence type="ECO:0000313" key="2">
    <source>
        <dbReference type="Proteomes" id="UP000683925"/>
    </source>
</evidence>
<evidence type="ECO:0000313" key="1">
    <source>
        <dbReference type="EMBL" id="CAD8214336.1"/>
    </source>
</evidence>
<accession>A0A8S1YI03</accession>
<protein>
    <submittedName>
        <fullName evidence="1">Uncharacterized protein</fullName>
    </submittedName>
</protein>